<organism evidence="2">
    <name type="scientific">Caldithrix abyssi</name>
    <dbReference type="NCBI Taxonomy" id="187145"/>
    <lineage>
        <taxon>Bacteria</taxon>
        <taxon>Pseudomonadati</taxon>
        <taxon>Calditrichota</taxon>
        <taxon>Calditrichia</taxon>
        <taxon>Calditrichales</taxon>
        <taxon>Calditrichaceae</taxon>
        <taxon>Caldithrix</taxon>
    </lineage>
</organism>
<protein>
    <recommendedName>
        <fullName evidence="1">Rubrerythrin diiron-binding domain-containing protein</fullName>
    </recommendedName>
</protein>
<proteinExistence type="predicted"/>
<gene>
    <name evidence="2" type="ORF">ENK44_07220</name>
</gene>
<dbReference type="SUPFAM" id="SSF47240">
    <property type="entry name" value="Ferritin-like"/>
    <property type="match status" value="1"/>
</dbReference>
<dbReference type="Gene3D" id="1.20.1260.10">
    <property type="match status" value="1"/>
</dbReference>
<dbReference type="PANTHER" id="PTHR33531">
    <property type="entry name" value="RUBRERYTHRIN SUBFAMILY"/>
    <property type="match status" value="1"/>
</dbReference>
<name>A0A7V4WVK2_CALAY</name>
<dbReference type="CDD" id="cd01045">
    <property type="entry name" value="Ferritin_like_AB"/>
    <property type="match status" value="1"/>
</dbReference>
<dbReference type="AlphaFoldDB" id="A0A7V4WVK2"/>
<dbReference type="EMBL" id="DRQG01000067">
    <property type="protein sequence ID" value="HGY55471.1"/>
    <property type="molecule type" value="Genomic_DNA"/>
</dbReference>
<accession>A0A7V4WVK2</accession>
<dbReference type="Pfam" id="PF02915">
    <property type="entry name" value="Rubrerythrin"/>
    <property type="match status" value="2"/>
</dbReference>
<dbReference type="PANTHER" id="PTHR33531:SF10">
    <property type="entry name" value="BLR7895 PROTEIN"/>
    <property type="match status" value="1"/>
</dbReference>
<comment type="caution">
    <text evidence="2">The sequence shown here is derived from an EMBL/GenBank/DDBJ whole genome shotgun (WGS) entry which is preliminary data.</text>
</comment>
<dbReference type="GO" id="GO:0046872">
    <property type="term" value="F:metal ion binding"/>
    <property type="evidence" value="ECO:0007669"/>
    <property type="project" value="InterPro"/>
</dbReference>
<feature type="domain" description="Rubrerythrin diiron-binding" evidence="1">
    <location>
        <begin position="6"/>
        <end position="67"/>
    </location>
</feature>
<dbReference type="GO" id="GO:0016491">
    <property type="term" value="F:oxidoreductase activity"/>
    <property type="evidence" value="ECO:0007669"/>
    <property type="project" value="InterPro"/>
</dbReference>
<dbReference type="InterPro" id="IPR012347">
    <property type="entry name" value="Ferritin-like"/>
</dbReference>
<dbReference type="Proteomes" id="UP000885779">
    <property type="component" value="Unassembled WGS sequence"/>
</dbReference>
<sequence length="156" mass="18034">MKTLRDLLDIAIQQEIDSQKLYRYGMEIVSDEKAREFLKQLAEEEVRHENTLINIKETELYDLDVAVEDEAVFQNTLDSHGENVVELDKKLTVEDILEIALKREFAAGNVFAAAAKAARDEELITLFENLAKEEDIHHQRVEKEYRLLTGQMGEEL</sequence>
<evidence type="ECO:0000259" key="1">
    <source>
        <dbReference type="Pfam" id="PF02915"/>
    </source>
</evidence>
<evidence type="ECO:0000313" key="2">
    <source>
        <dbReference type="EMBL" id="HGY55471.1"/>
    </source>
</evidence>
<reference evidence="2" key="1">
    <citation type="journal article" date="2020" name="mSystems">
        <title>Genome- and Community-Level Interaction Insights into Carbon Utilization and Element Cycling Functions of Hydrothermarchaeota in Hydrothermal Sediment.</title>
        <authorList>
            <person name="Zhou Z."/>
            <person name="Liu Y."/>
            <person name="Xu W."/>
            <person name="Pan J."/>
            <person name="Luo Z.H."/>
            <person name="Li M."/>
        </authorList>
    </citation>
    <scope>NUCLEOTIDE SEQUENCE [LARGE SCALE GENOMIC DNA]</scope>
    <source>
        <strain evidence="2">HyVt-577</strain>
    </source>
</reference>
<dbReference type="InterPro" id="IPR003251">
    <property type="entry name" value="Rr_diiron-bd_dom"/>
</dbReference>
<dbReference type="InterPro" id="IPR009078">
    <property type="entry name" value="Ferritin-like_SF"/>
</dbReference>
<feature type="domain" description="Rubrerythrin diiron-binding" evidence="1">
    <location>
        <begin position="95"/>
        <end position="148"/>
    </location>
</feature>